<dbReference type="Pfam" id="PF25846">
    <property type="entry name" value="YmzB"/>
    <property type="match status" value="1"/>
</dbReference>
<protein>
    <submittedName>
        <fullName evidence="1">Uncharacterized protein</fullName>
    </submittedName>
</protein>
<name>A0A0M0KKU2_ALKHA</name>
<reference evidence="1" key="1">
    <citation type="submission" date="2015-08" db="EMBL/GenBank/DDBJ databases">
        <title>Complete DNA Sequence of Pseudomonas syringae pv. actinidiae, the Causal Agent of Kiwifruit Canker Disease.</title>
        <authorList>
            <person name="Rikkerink E.H.A."/>
            <person name="Fineran P.C."/>
        </authorList>
    </citation>
    <scope>NUCLEOTIDE SEQUENCE</scope>
    <source>
        <strain evidence="1">DSM 13666</strain>
    </source>
</reference>
<evidence type="ECO:0000313" key="1">
    <source>
        <dbReference type="EMBL" id="KOO39242.1"/>
    </source>
</evidence>
<proteinExistence type="predicted"/>
<comment type="caution">
    <text evidence="1">The sequence shown here is derived from an EMBL/GenBank/DDBJ whole genome shotgun (WGS) entry which is preliminary data.</text>
</comment>
<sequence length="120" mass="13370">MDAREQLTDWLEAHKDQKLMISKQEYATGMASITDSDQVSMTLEAVTFIDSENRDLDGYVANHELVLHGEGSIQGSEHATGPLPDHRFDIQLEDGMTISADGNQLIVETSRAKYFLEAEV</sequence>
<gene>
    <name evidence="1" type="ORF">AMD02_10625</name>
</gene>
<dbReference type="OMA" id="IHIHQEN"/>
<dbReference type="GeneID" id="87597394"/>
<dbReference type="AlphaFoldDB" id="A0A0M0KKU2"/>
<dbReference type="PATRIC" id="fig|136160.3.peg.2521"/>
<dbReference type="EMBL" id="LILD01000001">
    <property type="protein sequence ID" value="KOO39242.1"/>
    <property type="molecule type" value="Genomic_DNA"/>
</dbReference>
<accession>A0A0M0KKU2</accession>
<dbReference type="InterPro" id="IPR058926">
    <property type="entry name" value="YmzB-like"/>
</dbReference>
<accession>A0A4Y7WWW4</accession>
<organism evidence="1">
    <name type="scientific">Halalkalibacterium halodurans</name>
    <name type="common">Bacillus halodurans</name>
    <dbReference type="NCBI Taxonomy" id="86665"/>
    <lineage>
        <taxon>Bacteria</taxon>
        <taxon>Bacillati</taxon>
        <taxon>Bacillota</taxon>
        <taxon>Bacilli</taxon>
        <taxon>Bacillales</taxon>
        <taxon>Bacillaceae</taxon>
        <taxon>Halalkalibacterium (ex Joshi et al. 2022)</taxon>
    </lineage>
</organism>
<dbReference type="RefSeq" id="WP_010897945.1">
    <property type="nucleotide sequence ID" value="NZ_CP040441.1"/>
</dbReference>